<keyword evidence="5" id="KW-0067">ATP-binding</keyword>
<dbReference type="InterPro" id="IPR011029">
    <property type="entry name" value="DEATH-like_dom_sf"/>
</dbReference>
<dbReference type="Proteomes" id="UP000081671">
    <property type="component" value="Unplaced"/>
</dbReference>
<feature type="domain" description="Pyrin" evidence="7">
    <location>
        <begin position="1"/>
        <end position="97"/>
    </location>
</feature>
<dbReference type="GO" id="GO:0005739">
    <property type="term" value="C:mitochondrion"/>
    <property type="evidence" value="ECO:0007669"/>
    <property type="project" value="TreeGrafter"/>
</dbReference>
<evidence type="ECO:0000313" key="9">
    <source>
        <dbReference type="RefSeq" id="XP_012889970.1"/>
    </source>
</evidence>
<dbReference type="RefSeq" id="XP_012889970.1">
    <property type="nucleotide sequence ID" value="XM_013034516.1"/>
</dbReference>
<dbReference type="GO" id="GO:0005524">
    <property type="term" value="F:ATP binding"/>
    <property type="evidence" value="ECO:0007669"/>
    <property type="project" value="UniProtKB-KW"/>
</dbReference>
<dbReference type="FunCoup" id="A0A1S3GMN9">
    <property type="interactions" value="70"/>
</dbReference>
<evidence type="ECO:0000313" key="8">
    <source>
        <dbReference type="Proteomes" id="UP000081671"/>
    </source>
</evidence>
<protein>
    <submittedName>
        <fullName evidence="9">NACHT, LRR and PYD domains-containing protein 5</fullName>
    </submittedName>
</protein>
<dbReference type="GeneID" id="105999485"/>
<dbReference type="SMART" id="SM01289">
    <property type="entry name" value="PYRIN"/>
    <property type="match status" value="1"/>
</dbReference>
<keyword evidence="2" id="KW-0433">Leucine-rich repeat</keyword>
<evidence type="ECO:0000256" key="3">
    <source>
        <dbReference type="ARBA" id="ARBA00022737"/>
    </source>
</evidence>
<sequence length="1012" mass="110650">MEAGRLPVLSGFRLYLLLWELDKEEFQVFKAMLGERYQELTHCALPPGELQRASRSQLVLLLHESCVAPVVWGITGRILEDMGLPALALMVQQEMRREVQGYSRLQVEDSRKVNTEQGPEEKETSGYKDHVLTRFSQELAGRAEADPMGGLDVQALAGAFDPDLQGFRPGTVVLHTPSGPTRWDLSLRVLNCWAQGTLFHNLFSYVFLLSAGELRRLGEQSLGDLIARAWPDYQVPVAKILSQPQRLLFVMDRLEELGEGWCEERAVLCVDGGERRPAPALVHSLLRRVLLPECSLLLTTTNAGVRQLKCVVVSPRYLVVGGLSMESGTEPADQTLTGRYAAFLLHQLAPGKLATLRALCSLAVHGLWGERSLFPGQQLQAHGLLEAEAEALVHSGLLSKQEGGYAFLHSSFHAFFAALFYTVEALGPQGQGPHGRLRPKLAPQPGLASLLPWVRRFLFGFLSPGVASVLEAQLGSPVSPALQPLLRRWISGLGAAPANALDAFHLLFETQDAAFVRRALSGVQHVQLSIGRGADLLVSTFCLQSCPELRSLHINIRHLFLPDELPEPSLASPCGPGTMANLRAQWENFCSMLSTHHSLLQLHLGSSVLSEWATKMLCVQLRRPACSLEGLILKDAEVSGLRHLWPVLATQRHWRQVDLASTALCDRDLESAREALKHPRCSLTSLRLDSCALSFAGARTLSQALTSLTSLSLARNKLAAQTLQPICDALRSPQCSLRRLILASCGLTDAACRLLALALMSNCSLTHLCLADNALGTDGLHPLCRPLRLPGSTLQRLVLNRCHLDVTSCGLLMLALMSNSSLTHLSLCANPLGDGGLRLLCEALQVPVCGIQDLELASCSLTQASGLHLACVLAQSQQLQSLDLAANALGDLGVAKLCKGLKPEYGSLRRLGLEACGLTSECCAVLSSTLSCNRYLTSLNLLRNDFSPSGVATLCSAFAHPSCGLHVIGLWKQQYPPPVRKLLEETQQQKPQLTIRDDWYSLEEDDRYWWKN</sequence>
<dbReference type="Gene3D" id="3.80.10.10">
    <property type="entry name" value="Ribonuclease Inhibitor"/>
    <property type="match status" value="1"/>
</dbReference>
<dbReference type="Pfam" id="PF17779">
    <property type="entry name" value="WHD_NOD2"/>
    <property type="match status" value="1"/>
</dbReference>
<dbReference type="PANTHER" id="PTHR45690">
    <property type="entry name" value="NACHT, LRR AND PYD DOMAINS-CONTAINING PROTEIN 12"/>
    <property type="match status" value="1"/>
</dbReference>
<gene>
    <name evidence="9" type="primary">Nlrp5</name>
</gene>
<keyword evidence="4" id="KW-0547">Nucleotide-binding</keyword>
<dbReference type="Pfam" id="PF17776">
    <property type="entry name" value="NLRC4_HD2"/>
    <property type="match status" value="1"/>
</dbReference>
<dbReference type="SUPFAM" id="SSF52047">
    <property type="entry name" value="RNI-like"/>
    <property type="match status" value="1"/>
</dbReference>
<dbReference type="InterPro" id="IPR032675">
    <property type="entry name" value="LRR_dom_sf"/>
</dbReference>
<dbReference type="PROSITE" id="PS50824">
    <property type="entry name" value="DAPIN"/>
    <property type="match status" value="1"/>
</dbReference>
<evidence type="ECO:0000256" key="4">
    <source>
        <dbReference type="ARBA" id="ARBA00022741"/>
    </source>
</evidence>
<dbReference type="InterPro" id="IPR007111">
    <property type="entry name" value="NACHT_NTPase"/>
</dbReference>
<evidence type="ECO:0000256" key="1">
    <source>
        <dbReference type="ARBA" id="ARBA00008665"/>
    </source>
</evidence>
<dbReference type="InterPro" id="IPR041075">
    <property type="entry name" value="NOD1/2_WH"/>
</dbReference>
<evidence type="ECO:0000259" key="7">
    <source>
        <dbReference type="PROSITE" id="PS50824"/>
    </source>
</evidence>
<dbReference type="GO" id="GO:0050727">
    <property type="term" value="P:regulation of inflammatory response"/>
    <property type="evidence" value="ECO:0007669"/>
    <property type="project" value="TreeGrafter"/>
</dbReference>
<organism evidence="8 9">
    <name type="scientific">Dipodomys ordii</name>
    <name type="common">Ord's kangaroo rat</name>
    <dbReference type="NCBI Taxonomy" id="10020"/>
    <lineage>
        <taxon>Eukaryota</taxon>
        <taxon>Metazoa</taxon>
        <taxon>Chordata</taxon>
        <taxon>Craniata</taxon>
        <taxon>Vertebrata</taxon>
        <taxon>Euteleostomi</taxon>
        <taxon>Mammalia</taxon>
        <taxon>Eutheria</taxon>
        <taxon>Euarchontoglires</taxon>
        <taxon>Glires</taxon>
        <taxon>Rodentia</taxon>
        <taxon>Castorimorpha</taxon>
        <taxon>Heteromyidae</taxon>
        <taxon>Dipodomyinae</taxon>
        <taxon>Dipodomys</taxon>
    </lineage>
</organism>
<dbReference type="SUPFAM" id="SSF47986">
    <property type="entry name" value="DEATH domain"/>
    <property type="match status" value="1"/>
</dbReference>
<dbReference type="AlphaFoldDB" id="A0A1S3GMN9"/>
<dbReference type="SMART" id="SM00368">
    <property type="entry name" value="LRR_RI"/>
    <property type="match status" value="10"/>
</dbReference>
<dbReference type="GO" id="GO:0005634">
    <property type="term" value="C:nucleus"/>
    <property type="evidence" value="ECO:0007669"/>
    <property type="project" value="TreeGrafter"/>
</dbReference>
<dbReference type="OrthoDB" id="120976at2759"/>
<dbReference type="Pfam" id="PF13516">
    <property type="entry name" value="LRR_6"/>
    <property type="match status" value="4"/>
</dbReference>
<dbReference type="GO" id="GO:0106333">
    <property type="term" value="C:subcortical maternal complex"/>
    <property type="evidence" value="ECO:0007669"/>
    <property type="project" value="TreeGrafter"/>
</dbReference>
<dbReference type="InterPro" id="IPR004020">
    <property type="entry name" value="DAPIN"/>
</dbReference>
<dbReference type="Pfam" id="PF02758">
    <property type="entry name" value="PYRIN"/>
    <property type="match status" value="1"/>
</dbReference>
<keyword evidence="3" id="KW-0677">Repeat</keyword>
<dbReference type="Gene3D" id="3.40.50.300">
    <property type="entry name" value="P-loop containing nucleotide triphosphate hydrolases"/>
    <property type="match status" value="1"/>
</dbReference>
<dbReference type="InterPro" id="IPR001611">
    <property type="entry name" value="Leu-rich_rpt"/>
</dbReference>
<dbReference type="Pfam" id="PF05729">
    <property type="entry name" value="NACHT"/>
    <property type="match status" value="1"/>
</dbReference>
<dbReference type="KEGG" id="dord:105999485"/>
<evidence type="ECO:0000256" key="5">
    <source>
        <dbReference type="ARBA" id="ARBA00022840"/>
    </source>
</evidence>
<proteinExistence type="inferred from homology"/>
<dbReference type="InterPro" id="IPR041267">
    <property type="entry name" value="NLRP_HD2"/>
</dbReference>
<dbReference type="GO" id="GO:0005938">
    <property type="term" value="C:cell cortex"/>
    <property type="evidence" value="ECO:0007669"/>
    <property type="project" value="TreeGrafter"/>
</dbReference>
<evidence type="ECO:0000256" key="2">
    <source>
        <dbReference type="ARBA" id="ARBA00022614"/>
    </source>
</evidence>
<dbReference type="InterPro" id="IPR050637">
    <property type="entry name" value="NLRP_innate_immun_reg"/>
</dbReference>
<accession>A0A1S3GMN9</accession>
<reference evidence="9" key="1">
    <citation type="submission" date="2025-08" db="UniProtKB">
        <authorList>
            <consortium name="RefSeq"/>
        </authorList>
    </citation>
    <scope>IDENTIFICATION</scope>
    <source>
        <tissue evidence="9">Kidney</tissue>
    </source>
</reference>
<feature type="region of interest" description="Disordered" evidence="6">
    <location>
        <begin position="108"/>
        <end position="127"/>
    </location>
</feature>
<dbReference type="InParanoid" id="A0A1S3GMN9"/>
<keyword evidence="8" id="KW-1185">Reference proteome</keyword>
<dbReference type="InterPro" id="IPR027417">
    <property type="entry name" value="P-loop_NTPase"/>
</dbReference>
<evidence type="ECO:0000256" key="6">
    <source>
        <dbReference type="SAM" id="MobiDB-lite"/>
    </source>
</evidence>
<dbReference type="CTD" id="126206"/>
<comment type="similarity">
    <text evidence="1">Belongs to the NLRP family.</text>
</comment>
<dbReference type="Gene3D" id="1.10.533.10">
    <property type="entry name" value="Death Domain, Fas"/>
    <property type="match status" value="1"/>
</dbReference>
<dbReference type="GO" id="GO:0005829">
    <property type="term" value="C:cytosol"/>
    <property type="evidence" value="ECO:0007669"/>
    <property type="project" value="TreeGrafter"/>
</dbReference>
<dbReference type="PANTHER" id="PTHR45690:SF7">
    <property type="entry name" value="NACHT, LRR AND PYD DOMAINS-CONTAINING PROTEIN 5"/>
    <property type="match status" value="1"/>
</dbReference>
<name>A0A1S3GMN9_DIPOR</name>